<dbReference type="Gene3D" id="1.20.1280.50">
    <property type="match status" value="1"/>
</dbReference>
<evidence type="ECO:0000313" key="3">
    <source>
        <dbReference type="Proteomes" id="UP001372338"/>
    </source>
</evidence>
<dbReference type="InterPro" id="IPR017451">
    <property type="entry name" value="F-box-assoc_interact_dom"/>
</dbReference>
<protein>
    <recommendedName>
        <fullName evidence="1">F-box domain-containing protein</fullName>
    </recommendedName>
</protein>
<evidence type="ECO:0000313" key="2">
    <source>
        <dbReference type="EMBL" id="KAK7276798.1"/>
    </source>
</evidence>
<dbReference type="CDD" id="cd22157">
    <property type="entry name" value="F-box_AtFBW1-like"/>
    <property type="match status" value="1"/>
</dbReference>
<dbReference type="SUPFAM" id="SSF81383">
    <property type="entry name" value="F-box domain"/>
    <property type="match status" value="1"/>
</dbReference>
<dbReference type="InterPro" id="IPR036047">
    <property type="entry name" value="F-box-like_dom_sf"/>
</dbReference>
<dbReference type="Pfam" id="PF00646">
    <property type="entry name" value="F-box"/>
    <property type="match status" value="1"/>
</dbReference>
<evidence type="ECO:0000259" key="1">
    <source>
        <dbReference type="PROSITE" id="PS50181"/>
    </source>
</evidence>
<dbReference type="SMART" id="SM00256">
    <property type="entry name" value="FBOX"/>
    <property type="match status" value="1"/>
</dbReference>
<dbReference type="InterPro" id="IPR001810">
    <property type="entry name" value="F-box_dom"/>
</dbReference>
<dbReference type="AlphaFoldDB" id="A0AAN9FRS7"/>
<reference evidence="2 3" key="1">
    <citation type="submission" date="2024-01" db="EMBL/GenBank/DDBJ databases">
        <title>The genomes of 5 underutilized Papilionoideae crops provide insights into root nodulation and disease resistanc.</title>
        <authorList>
            <person name="Yuan L."/>
        </authorList>
    </citation>
    <scope>NUCLEOTIDE SEQUENCE [LARGE SCALE GENOMIC DNA]</scope>
    <source>
        <strain evidence="2">ZHUSHIDOU_FW_LH</strain>
        <tissue evidence="2">Leaf</tissue>
    </source>
</reference>
<dbReference type="InterPro" id="IPR050796">
    <property type="entry name" value="SCF_F-box_component"/>
</dbReference>
<name>A0AAN9FRS7_CROPI</name>
<sequence length="464" mass="54089">MAKKRKRNSLISNRQEGKRVTEKADAEFGLPSFADLPIDITTNILLRLPIKSLLICKCVCKSWNTLVSDPQFAKLQFERAPVGVLIRTNDPKRVSRTLRFVEYEHEMFDCYNHGKRFCCCEETNIIKPECKRHIKLEPKFKLPLRDAKLVLTERYEIDNGGRKRTYIACKPRDDKFSVVNSCNGLLCLCDPRYRDPLVVSNPVTGEFIRLPPATRIEKMKNPIRAGFGFDPKTNEYKVLRICRRYIKHPHHVREWMYDGIFAEMHTLGTSTWKNIGGDLERFSNVLTFPTCVNGALHWLTFDVWDWARSILCFNFESERLQPFPPPPVFKENGCSIEYTSMGELKGLLYICDASSYDYVKMWEMKKYGVGESWSMVFCIGALFGRWPYGLYWPVKLFKGGDVLMYHPFNCFIYYEHKKCGFKYFKVRGTTQSYKFEAIPHIPSLISLKDVVKGENVEMLNVHSR</sequence>
<dbReference type="Pfam" id="PF07734">
    <property type="entry name" value="FBA_1"/>
    <property type="match status" value="1"/>
</dbReference>
<feature type="domain" description="F-box" evidence="1">
    <location>
        <begin position="30"/>
        <end position="80"/>
    </location>
</feature>
<comment type="caution">
    <text evidence="2">The sequence shown here is derived from an EMBL/GenBank/DDBJ whole genome shotgun (WGS) entry which is preliminary data.</text>
</comment>
<keyword evidence="3" id="KW-1185">Reference proteome</keyword>
<proteinExistence type="predicted"/>
<dbReference type="InterPro" id="IPR006527">
    <property type="entry name" value="F-box-assoc_dom_typ1"/>
</dbReference>
<dbReference type="PROSITE" id="PS50181">
    <property type="entry name" value="FBOX"/>
    <property type="match status" value="1"/>
</dbReference>
<organism evidence="2 3">
    <name type="scientific">Crotalaria pallida</name>
    <name type="common">Smooth rattlebox</name>
    <name type="synonym">Crotalaria striata</name>
    <dbReference type="NCBI Taxonomy" id="3830"/>
    <lineage>
        <taxon>Eukaryota</taxon>
        <taxon>Viridiplantae</taxon>
        <taxon>Streptophyta</taxon>
        <taxon>Embryophyta</taxon>
        <taxon>Tracheophyta</taxon>
        <taxon>Spermatophyta</taxon>
        <taxon>Magnoliopsida</taxon>
        <taxon>eudicotyledons</taxon>
        <taxon>Gunneridae</taxon>
        <taxon>Pentapetalae</taxon>
        <taxon>rosids</taxon>
        <taxon>fabids</taxon>
        <taxon>Fabales</taxon>
        <taxon>Fabaceae</taxon>
        <taxon>Papilionoideae</taxon>
        <taxon>50 kb inversion clade</taxon>
        <taxon>genistoids sensu lato</taxon>
        <taxon>core genistoids</taxon>
        <taxon>Crotalarieae</taxon>
        <taxon>Crotalaria</taxon>
    </lineage>
</organism>
<gene>
    <name evidence="2" type="ORF">RIF29_17944</name>
</gene>
<dbReference type="PANTHER" id="PTHR31672">
    <property type="entry name" value="BNACNNG10540D PROTEIN"/>
    <property type="match status" value="1"/>
</dbReference>
<dbReference type="Proteomes" id="UP001372338">
    <property type="component" value="Unassembled WGS sequence"/>
</dbReference>
<dbReference type="PANTHER" id="PTHR31672:SF13">
    <property type="entry name" value="F-BOX PROTEIN CPR30-LIKE"/>
    <property type="match status" value="1"/>
</dbReference>
<dbReference type="EMBL" id="JAYWIO010000003">
    <property type="protein sequence ID" value="KAK7276798.1"/>
    <property type="molecule type" value="Genomic_DNA"/>
</dbReference>
<dbReference type="NCBIfam" id="TIGR01640">
    <property type="entry name" value="F_box_assoc_1"/>
    <property type="match status" value="1"/>
</dbReference>
<accession>A0AAN9FRS7</accession>